<keyword evidence="3" id="KW-1185">Reference proteome</keyword>
<dbReference type="InterPro" id="IPR018873">
    <property type="entry name" value="KilA-N_DNA-bd_domain"/>
</dbReference>
<feature type="domain" description="KilA-N DNA-binding" evidence="1">
    <location>
        <begin position="10"/>
        <end position="49"/>
    </location>
</feature>
<reference evidence="2 3" key="1">
    <citation type="submission" date="2016-09" db="EMBL/GenBank/DDBJ databases">
        <authorList>
            <person name="Capua I."/>
            <person name="De Benedictis P."/>
            <person name="Joannis T."/>
            <person name="Lombin L.H."/>
            <person name="Cattoli G."/>
        </authorList>
    </citation>
    <scope>NUCLEOTIDE SEQUENCE [LARGE SCALE GENOMIC DNA]</scope>
    <source>
        <strain evidence="2 3">NRS-1</strain>
    </source>
</reference>
<dbReference type="PATRIC" id="fig|237258.4.peg.73"/>
<organism evidence="2 3">
    <name type="scientific">Cloacibacterium normanense</name>
    <dbReference type="NCBI Taxonomy" id="237258"/>
    <lineage>
        <taxon>Bacteria</taxon>
        <taxon>Pseudomonadati</taxon>
        <taxon>Bacteroidota</taxon>
        <taxon>Flavobacteriia</taxon>
        <taxon>Flavobacteriales</taxon>
        <taxon>Weeksellaceae</taxon>
    </lineage>
</organism>
<evidence type="ECO:0000313" key="3">
    <source>
        <dbReference type="Proteomes" id="UP000095601"/>
    </source>
</evidence>
<dbReference type="Pfam" id="PF10543">
    <property type="entry name" value="ORF6N"/>
    <property type="match status" value="1"/>
</dbReference>
<evidence type="ECO:0000313" key="2">
    <source>
        <dbReference type="EMBL" id="OEL11035.1"/>
    </source>
</evidence>
<dbReference type="Proteomes" id="UP000095601">
    <property type="component" value="Unassembled WGS sequence"/>
</dbReference>
<accession>A0A1E5UEE0</accession>
<protein>
    <recommendedName>
        <fullName evidence="1">KilA-N DNA-binding domain-containing protein</fullName>
    </recommendedName>
</protein>
<evidence type="ECO:0000259" key="1">
    <source>
        <dbReference type="Pfam" id="PF10543"/>
    </source>
</evidence>
<name>A0A1E5UEE0_9FLAO</name>
<dbReference type="EMBL" id="MKGI01000063">
    <property type="protein sequence ID" value="OEL11035.1"/>
    <property type="molecule type" value="Genomic_DNA"/>
</dbReference>
<sequence length="50" mass="5855">MLIKFNNIEEKIITLRNEKVIIDSDVAELYGVETKRINEAVKNNPEKFPH</sequence>
<proteinExistence type="predicted"/>
<dbReference type="AlphaFoldDB" id="A0A1E5UEE0"/>
<comment type="caution">
    <text evidence="2">The sequence shown here is derived from an EMBL/GenBank/DDBJ whole genome shotgun (WGS) entry which is preliminary data.</text>
</comment>
<dbReference type="STRING" id="237258.SAMN04489756_11085"/>
<gene>
    <name evidence="2" type="ORF">BHF72_2494</name>
</gene>